<accession>A0ABZ2SSZ2</accession>
<dbReference type="EMBL" id="CP147250">
    <property type="protein sequence ID" value="WYJ78687.1"/>
    <property type="molecule type" value="Genomic_DNA"/>
</dbReference>
<evidence type="ECO:0000313" key="2">
    <source>
        <dbReference type="Proteomes" id="UP000664360"/>
    </source>
</evidence>
<dbReference type="RefSeq" id="WP_206853442.1">
    <property type="nucleotide sequence ID" value="NZ_CP147250.1"/>
</dbReference>
<dbReference type="PANTHER" id="PTHR13812:SF19">
    <property type="entry name" value="KETIMINE REDUCTASE MU-CRYSTALLIN"/>
    <property type="match status" value="1"/>
</dbReference>
<dbReference type="InterPro" id="IPR003462">
    <property type="entry name" value="ODC_Mu_crystall"/>
</dbReference>
<dbReference type="Pfam" id="PF02423">
    <property type="entry name" value="OCD_Mu_crystall"/>
    <property type="match status" value="1"/>
</dbReference>
<keyword evidence="2" id="KW-1185">Reference proteome</keyword>
<name>A0ABZ2SSZ2_9ENTE</name>
<proteinExistence type="predicted"/>
<gene>
    <name evidence="1" type="ORF">DOK79_000193</name>
</gene>
<dbReference type="InterPro" id="IPR036291">
    <property type="entry name" value="NAD(P)-bd_dom_sf"/>
</dbReference>
<reference evidence="1 2" key="1">
    <citation type="submission" date="2024-03" db="EMBL/GenBank/DDBJ databases">
        <title>The Genome Sequence of Enterococcus sp. DIV1094.</title>
        <authorList>
            <consortium name="The Broad Institute Genomics Platform"/>
            <consortium name="The Broad Institute Microbial Omics Core"/>
            <consortium name="The Broad Institute Genomic Center for Infectious Diseases"/>
            <person name="Earl A."/>
            <person name="Manson A."/>
            <person name="Gilmore M."/>
            <person name="Schwartman J."/>
            <person name="Shea T."/>
            <person name="Abouelleil A."/>
            <person name="Cao P."/>
            <person name="Chapman S."/>
            <person name="Cusick C."/>
            <person name="Young S."/>
            <person name="Neafsey D."/>
            <person name="Nusbaum C."/>
            <person name="Birren B."/>
        </authorList>
    </citation>
    <scope>NUCLEOTIDE SEQUENCE [LARGE SCALE GENOMIC DNA]</scope>
    <source>
        <strain evidence="1 2">DIV1094</strain>
    </source>
</reference>
<dbReference type="SUPFAM" id="SSF51735">
    <property type="entry name" value="NAD(P)-binding Rossmann-fold domains"/>
    <property type="match status" value="1"/>
</dbReference>
<dbReference type="Proteomes" id="UP000664360">
    <property type="component" value="Chromosome"/>
</dbReference>
<evidence type="ECO:0000313" key="1">
    <source>
        <dbReference type="EMBL" id="WYJ78687.1"/>
    </source>
</evidence>
<dbReference type="Gene3D" id="3.30.1780.10">
    <property type="entry name" value="ornithine cyclodeaminase, domain 1"/>
    <property type="match status" value="1"/>
</dbReference>
<dbReference type="Gene3D" id="3.40.50.720">
    <property type="entry name" value="NAD(P)-binding Rossmann-like Domain"/>
    <property type="match status" value="1"/>
</dbReference>
<organism evidence="1 2">
    <name type="scientific">Candidatus Enterococcus mangumiae</name>
    <dbReference type="NCBI Taxonomy" id="2230878"/>
    <lineage>
        <taxon>Bacteria</taxon>
        <taxon>Bacillati</taxon>
        <taxon>Bacillota</taxon>
        <taxon>Bacilli</taxon>
        <taxon>Lactobacillales</taxon>
        <taxon>Enterococcaceae</taxon>
        <taxon>Enterococcus</taxon>
    </lineage>
</organism>
<dbReference type="InterPro" id="IPR023401">
    <property type="entry name" value="ODC_N"/>
</dbReference>
<dbReference type="PANTHER" id="PTHR13812">
    <property type="entry name" value="KETIMINE REDUCTASE MU-CRYSTALLIN"/>
    <property type="match status" value="1"/>
</dbReference>
<sequence>MKIINSNEVITQLSFIEAIKVMEQCFKDFQAGTISQEKRMVQQLPDGENHNVFAMMPAYLGKNRYFGSKIITAFPNNHKQNLPSHLGEVLLFDSKNGQPVAMVNANAVTWIRTAAVSALATKFLAKKSANALTLIGSGQQAASHLATITCVRAIQRVFVYDLDETRRKQFILQYQEDYPELTFIECSKLEEATKETDIICTLTPSKTPILSRKNIQPGTHINAIGTFTPDTRELASDLMAFGQLYVDDYQAIKRESGDYLIPLAEGVLTETAILGSLGELVTHQKNGRTDEQSITIFDAVGLAVEDLCCAEYIYEKIKGVVLK</sequence>
<dbReference type="PIRSF" id="PIRSF001439">
    <property type="entry name" value="CryM"/>
    <property type="match status" value="1"/>
</dbReference>
<protein>
    <recommendedName>
        <fullName evidence="3">Ornithine cyclodeaminase</fullName>
    </recommendedName>
</protein>
<evidence type="ECO:0008006" key="3">
    <source>
        <dbReference type="Google" id="ProtNLM"/>
    </source>
</evidence>